<reference evidence="2" key="1">
    <citation type="submission" date="2023-08" db="EMBL/GenBank/DDBJ databases">
        <title>A de novo genome assembly of Solanum verrucosum Schlechtendal, a Mexican diploid species geographically isolated from the other diploid A-genome species in potato relatives.</title>
        <authorList>
            <person name="Hosaka K."/>
        </authorList>
    </citation>
    <scope>NUCLEOTIDE SEQUENCE</scope>
    <source>
        <tissue evidence="2">Young leaves</tissue>
    </source>
</reference>
<feature type="compositionally biased region" description="Polar residues" evidence="1">
    <location>
        <begin position="37"/>
        <end position="46"/>
    </location>
</feature>
<protein>
    <submittedName>
        <fullName evidence="2">Uncharacterized protein</fullName>
    </submittedName>
</protein>
<dbReference type="AlphaFoldDB" id="A0AAF0V3H7"/>
<feature type="compositionally biased region" description="Basic and acidic residues" evidence="1">
    <location>
        <begin position="24"/>
        <end position="35"/>
    </location>
</feature>
<evidence type="ECO:0000313" key="3">
    <source>
        <dbReference type="Proteomes" id="UP001234989"/>
    </source>
</evidence>
<name>A0AAF0V3H7_SOLVR</name>
<accession>A0AAF0V3H7</accession>
<evidence type="ECO:0000313" key="2">
    <source>
        <dbReference type="EMBL" id="WMV57622.1"/>
    </source>
</evidence>
<organism evidence="2 3">
    <name type="scientific">Solanum verrucosum</name>
    <dbReference type="NCBI Taxonomy" id="315347"/>
    <lineage>
        <taxon>Eukaryota</taxon>
        <taxon>Viridiplantae</taxon>
        <taxon>Streptophyta</taxon>
        <taxon>Embryophyta</taxon>
        <taxon>Tracheophyta</taxon>
        <taxon>Spermatophyta</taxon>
        <taxon>Magnoliopsida</taxon>
        <taxon>eudicotyledons</taxon>
        <taxon>Gunneridae</taxon>
        <taxon>Pentapetalae</taxon>
        <taxon>asterids</taxon>
        <taxon>lamiids</taxon>
        <taxon>Solanales</taxon>
        <taxon>Solanaceae</taxon>
        <taxon>Solanoideae</taxon>
        <taxon>Solaneae</taxon>
        <taxon>Solanum</taxon>
    </lineage>
</organism>
<evidence type="ECO:0000256" key="1">
    <source>
        <dbReference type="SAM" id="MobiDB-lite"/>
    </source>
</evidence>
<dbReference type="EMBL" id="CP133623">
    <property type="protein sequence ID" value="WMV57622.1"/>
    <property type="molecule type" value="Genomic_DNA"/>
</dbReference>
<proteinExistence type="predicted"/>
<feature type="region of interest" description="Disordered" evidence="1">
    <location>
        <begin position="24"/>
        <end position="47"/>
    </location>
</feature>
<dbReference type="Proteomes" id="UP001234989">
    <property type="component" value="Chromosome 12"/>
</dbReference>
<keyword evidence="3" id="KW-1185">Reference proteome</keyword>
<sequence>MPSCIKSIGGIIVDLEMAGKELKKESSKAAQKENEEQQLTSKLNPSSEERTLEFLSINVHGIPSTFLSM</sequence>
<gene>
    <name evidence="2" type="ORF">MTR67_051007</name>
</gene>